<feature type="signal peptide" evidence="3">
    <location>
        <begin position="1"/>
        <end position="17"/>
    </location>
</feature>
<keyword evidence="5" id="KW-1185">Reference proteome</keyword>
<feature type="region of interest" description="Disordered" evidence="1">
    <location>
        <begin position="23"/>
        <end position="45"/>
    </location>
</feature>
<evidence type="ECO:0000256" key="3">
    <source>
        <dbReference type="SAM" id="SignalP"/>
    </source>
</evidence>
<comment type="caution">
    <text evidence="4">The sequence shown here is derived from an EMBL/GenBank/DDBJ whole genome shotgun (WGS) entry which is preliminary data.</text>
</comment>
<evidence type="ECO:0000313" key="5">
    <source>
        <dbReference type="Proteomes" id="UP000031572"/>
    </source>
</evidence>
<evidence type="ECO:0000313" key="4">
    <source>
        <dbReference type="EMBL" id="KIF83726.1"/>
    </source>
</evidence>
<keyword evidence="2" id="KW-0812">Transmembrane</keyword>
<dbReference type="AlphaFoldDB" id="A0A0C2C095"/>
<proteinExistence type="predicted"/>
<name>A0A0C2C095_9BURK</name>
<protein>
    <submittedName>
        <fullName evidence="4">Uncharacterized protein</fullName>
    </submittedName>
</protein>
<dbReference type="Proteomes" id="UP000031572">
    <property type="component" value="Unassembled WGS sequence"/>
</dbReference>
<dbReference type="STRING" id="709839.TSA66_13575"/>
<feature type="transmembrane region" description="Helical" evidence="2">
    <location>
        <begin position="150"/>
        <end position="170"/>
    </location>
</feature>
<dbReference type="EMBL" id="JWJG01000028">
    <property type="protein sequence ID" value="KIF83726.1"/>
    <property type="molecule type" value="Genomic_DNA"/>
</dbReference>
<keyword evidence="3" id="KW-0732">Signal</keyword>
<gene>
    <name evidence="4" type="ORF">TSA66_13575</name>
</gene>
<organism evidence="4 5">
    <name type="scientific">Noviherbaspirillum autotrophicum</name>
    <dbReference type="NCBI Taxonomy" id="709839"/>
    <lineage>
        <taxon>Bacteria</taxon>
        <taxon>Pseudomonadati</taxon>
        <taxon>Pseudomonadota</taxon>
        <taxon>Betaproteobacteria</taxon>
        <taxon>Burkholderiales</taxon>
        <taxon>Oxalobacteraceae</taxon>
        <taxon>Noviherbaspirillum</taxon>
    </lineage>
</organism>
<keyword evidence="2" id="KW-0472">Membrane</keyword>
<reference evidence="4 5" key="1">
    <citation type="submission" date="2014-12" db="EMBL/GenBank/DDBJ databases">
        <title>Denitrispirillum autotrophicum gen. nov., sp. nov., Denitrifying, Facultatively Autotrophic Bacteria Isolated from Rice Paddy Soil.</title>
        <authorList>
            <person name="Ishii S."/>
            <person name="Ashida N."/>
            <person name="Ohno H."/>
            <person name="Otsuka S."/>
            <person name="Yokota A."/>
            <person name="Senoo K."/>
        </authorList>
    </citation>
    <scope>NUCLEOTIDE SEQUENCE [LARGE SCALE GENOMIC DNA]</scope>
    <source>
        <strain evidence="4 5">TSA66</strain>
    </source>
</reference>
<evidence type="ECO:0000256" key="1">
    <source>
        <dbReference type="SAM" id="MobiDB-lite"/>
    </source>
</evidence>
<evidence type="ECO:0000256" key="2">
    <source>
        <dbReference type="SAM" id="Phobius"/>
    </source>
</evidence>
<sequence length="179" mass="18933">MLKIILLYVCTISIAFAHGPGGDHGHEDAPAAPTQPGASPRVEASSESFELVGQLNKDELSILIDRFDTNEPVLDAKLELESEGLKATAKFHGDHGDYAIDDKAFLNALAKPGKHALVFTLTTANESDLLDGVLAIAADAHTDNDLHFPWAWAGAGLLAALCALALAAKIRRPKTAMGK</sequence>
<feature type="chain" id="PRO_5002158875" evidence="3">
    <location>
        <begin position="18"/>
        <end position="179"/>
    </location>
</feature>
<accession>A0A0C2C095</accession>
<keyword evidence="2" id="KW-1133">Transmembrane helix</keyword>